<dbReference type="GO" id="GO:0005739">
    <property type="term" value="C:mitochondrion"/>
    <property type="evidence" value="ECO:0007669"/>
    <property type="project" value="UniProtKB-ARBA"/>
</dbReference>
<dbReference type="Proteomes" id="UP000198341">
    <property type="component" value="Chromosome 5"/>
</dbReference>
<evidence type="ECO:0000259" key="3">
    <source>
        <dbReference type="Pfam" id="PF02582"/>
    </source>
</evidence>
<feature type="compositionally biased region" description="Low complexity" evidence="2">
    <location>
        <begin position="331"/>
        <end position="351"/>
    </location>
</feature>
<evidence type="ECO:0000313" key="5">
    <source>
        <dbReference type="Proteomes" id="UP000198341"/>
    </source>
</evidence>
<feature type="compositionally biased region" description="Basic and acidic residues" evidence="2">
    <location>
        <begin position="318"/>
        <end position="330"/>
    </location>
</feature>
<feature type="region of interest" description="Disordered" evidence="2">
    <location>
        <begin position="258"/>
        <end position="291"/>
    </location>
</feature>
<dbReference type="InterPro" id="IPR051624">
    <property type="entry name" value="RMD1/Sad1-interacting"/>
</dbReference>
<dbReference type="eggNOG" id="KOG2861">
    <property type="taxonomic scope" value="Eukaryota"/>
</dbReference>
<dbReference type="STRING" id="41875.K8F5H6"/>
<dbReference type="InterPro" id="IPR003734">
    <property type="entry name" value="DUF155"/>
</dbReference>
<keyword evidence="5" id="KW-1185">Reference proteome</keyword>
<feature type="compositionally biased region" description="Low complexity" evidence="2">
    <location>
        <begin position="103"/>
        <end position="124"/>
    </location>
</feature>
<organism evidence="4 5">
    <name type="scientific">Bathycoccus prasinos</name>
    <dbReference type="NCBI Taxonomy" id="41875"/>
    <lineage>
        <taxon>Eukaryota</taxon>
        <taxon>Viridiplantae</taxon>
        <taxon>Chlorophyta</taxon>
        <taxon>Mamiellophyceae</taxon>
        <taxon>Mamiellales</taxon>
        <taxon>Bathycoccaceae</taxon>
        <taxon>Bathycoccus</taxon>
    </lineage>
</organism>
<evidence type="ECO:0000256" key="1">
    <source>
        <dbReference type="ARBA" id="ARBA00008306"/>
    </source>
</evidence>
<reference evidence="4 5" key="1">
    <citation type="submission" date="2011-10" db="EMBL/GenBank/DDBJ databases">
        <authorList>
            <person name="Genoscope - CEA"/>
        </authorList>
    </citation>
    <scope>NUCLEOTIDE SEQUENCE [LARGE SCALE GENOMIC DNA]</scope>
    <source>
        <strain evidence="4 5">RCC 1105</strain>
    </source>
</reference>
<dbReference type="RefSeq" id="XP_007513250.1">
    <property type="nucleotide sequence ID" value="XM_007513188.1"/>
</dbReference>
<proteinExistence type="inferred from homology"/>
<comment type="similarity">
    <text evidence="1">Belongs to the RMD1/sif2 family.</text>
</comment>
<evidence type="ECO:0000313" key="4">
    <source>
        <dbReference type="EMBL" id="CCO16808.1"/>
    </source>
</evidence>
<sequence length="592" mass="65644">MSLSGRQRGAFSRIALRLLRRRNTNALFSSSSSSSFAPRSNTTVYALSCADERMCNDVKKRGDLRDLQMPLFGLGRSFAAAADASSVVARKKKTLKTGAVVGTTTNASSSSSSSSASNNATTNSMTRRQTKKLDLNPPTIPGVFDSIEDAAWNAAVAEVERERELEDIGEEDVRYDENGNVLNNPAAREEYRNTAAAASNSGNSPLSRFDYSLPVRAYYLGSTVDFRRLARELPTYPKEFTRECVVIRLAARRSVELASGGVGGNSSVSHLVNSGSSSSSSSSSSNVNDERKLNTLASLREAAEEVLNKRKKGVLKGENGEHILEQKDMETSTSAEETTTATAAATTTTTSPSQRGVGIPSTDLMRYMVVFKFGSVVFYNVGAQEREECLELTRNFVESPLAYPMKEDYLVKVSPRLDEWAKLESDHIVLKRLDVNNISVISAVLAQTVALEHYEHKVDAMVEIFSKLNKSTELTGDLNISKKRLFSLVAENNNTLTELITRLGLLGRSDTAWQYAQYNIVWEGLRQDFELEDRFQDLDYKLNLIQTQVKFYLEILQNRKSDFLEWTIIVLIALEICVSLYDMSDKLPSLPF</sequence>
<dbReference type="EMBL" id="FO082274">
    <property type="protein sequence ID" value="CCO16808.1"/>
    <property type="molecule type" value="Genomic_DNA"/>
</dbReference>
<name>K8F5H6_9CHLO</name>
<protein>
    <recommendedName>
        <fullName evidence="3">DUF155 domain-containing protein</fullName>
    </recommendedName>
</protein>
<dbReference type="PANTHER" id="PTHR16255">
    <property type="entry name" value="REQUIRED FOR MEIOTIC NUCLEAR DIVISION PROTEIN 1 HOMOLOG"/>
    <property type="match status" value="1"/>
</dbReference>
<dbReference type="KEGG" id="bpg:Bathy05g02180"/>
<evidence type="ECO:0000256" key="2">
    <source>
        <dbReference type="SAM" id="MobiDB-lite"/>
    </source>
</evidence>
<feature type="domain" description="DUF155" evidence="3">
    <location>
        <begin position="368"/>
        <end position="538"/>
    </location>
</feature>
<dbReference type="Pfam" id="PF02582">
    <property type="entry name" value="DUF155"/>
    <property type="match status" value="1"/>
</dbReference>
<accession>K8F5H6</accession>
<feature type="region of interest" description="Disordered" evidence="2">
    <location>
        <begin position="317"/>
        <end position="357"/>
    </location>
</feature>
<dbReference type="OrthoDB" id="18302at2759"/>
<gene>
    <name evidence="4" type="ORF">Bathy05g02180</name>
</gene>
<feature type="region of interest" description="Disordered" evidence="2">
    <location>
        <begin position="103"/>
        <end position="138"/>
    </location>
</feature>
<dbReference type="PANTHER" id="PTHR16255:SF6">
    <property type="entry name" value="PROTEIN RETARDED ROOT GROWTH-LIKE"/>
    <property type="match status" value="1"/>
</dbReference>
<dbReference type="GeneID" id="19015721"/>
<dbReference type="AlphaFoldDB" id="K8F5H6"/>
<feature type="compositionally biased region" description="Low complexity" evidence="2">
    <location>
        <begin position="265"/>
        <end position="287"/>
    </location>
</feature>